<protein>
    <recommendedName>
        <fullName evidence="9">Ubiquitin-like domain-containing protein</fullName>
    </recommendedName>
</protein>
<dbReference type="GO" id="GO:0005737">
    <property type="term" value="C:cytoplasm"/>
    <property type="evidence" value="ECO:0007669"/>
    <property type="project" value="UniProtKB-SubCell"/>
</dbReference>
<dbReference type="InterPro" id="IPR050158">
    <property type="entry name" value="Ubiquitin_ubiquitin-like"/>
</dbReference>
<evidence type="ECO:0000259" key="9">
    <source>
        <dbReference type="PROSITE" id="PS50053"/>
    </source>
</evidence>
<dbReference type="GO" id="GO:0005840">
    <property type="term" value="C:ribosome"/>
    <property type="evidence" value="ECO:0007669"/>
    <property type="project" value="UniProtKB-KW"/>
</dbReference>
<evidence type="ECO:0000256" key="7">
    <source>
        <dbReference type="ARBA" id="ARBA00022980"/>
    </source>
</evidence>
<comment type="similarity">
    <text evidence="3">In the C-terminal section; belongs to the eukaryotic ribosomal protein eS31 family.</text>
</comment>
<evidence type="ECO:0000256" key="8">
    <source>
        <dbReference type="ARBA" id="ARBA00023274"/>
    </source>
</evidence>
<evidence type="ECO:0000256" key="2">
    <source>
        <dbReference type="ARBA" id="ARBA00008373"/>
    </source>
</evidence>
<evidence type="ECO:0000256" key="5">
    <source>
        <dbReference type="ARBA" id="ARBA00022499"/>
    </source>
</evidence>
<evidence type="ECO:0000256" key="3">
    <source>
        <dbReference type="ARBA" id="ARBA00009891"/>
    </source>
</evidence>
<dbReference type="GO" id="GO:1990904">
    <property type="term" value="C:ribonucleoprotein complex"/>
    <property type="evidence" value="ECO:0007669"/>
    <property type="project" value="UniProtKB-KW"/>
</dbReference>
<gene>
    <name evidence="10" type="ORF">AB1Y20_016186</name>
</gene>
<dbReference type="NCBIfam" id="NF001669">
    <property type="entry name" value="PRK00432.1"/>
    <property type="match status" value="1"/>
</dbReference>
<dbReference type="InterPro" id="IPR038582">
    <property type="entry name" value="Ribosomal_eS31_euk-type_sf"/>
</dbReference>
<evidence type="ECO:0000313" key="11">
    <source>
        <dbReference type="Proteomes" id="UP001515480"/>
    </source>
</evidence>
<keyword evidence="5" id="KW-1017">Isopeptide bond</keyword>
<dbReference type="Proteomes" id="UP001515480">
    <property type="component" value="Unassembled WGS sequence"/>
</dbReference>
<dbReference type="GO" id="GO:0006412">
    <property type="term" value="P:translation"/>
    <property type="evidence" value="ECO:0007669"/>
    <property type="project" value="InterPro"/>
</dbReference>
<keyword evidence="8" id="KW-0687">Ribonucleoprotein</keyword>
<dbReference type="InterPro" id="IPR002906">
    <property type="entry name" value="Ribosomal_eS31"/>
</dbReference>
<dbReference type="AlphaFoldDB" id="A0AB34IEJ0"/>
<evidence type="ECO:0000256" key="1">
    <source>
        <dbReference type="ARBA" id="ARBA00004496"/>
    </source>
</evidence>
<dbReference type="Pfam" id="PF00240">
    <property type="entry name" value="ubiquitin"/>
    <property type="match status" value="1"/>
</dbReference>
<evidence type="ECO:0000313" key="10">
    <source>
        <dbReference type="EMBL" id="KAL1496223.1"/>
    </source>
</evidence>
<keyword evidence="4" id="KW-0963">Cytoplasm</keyword>
<dbReference type="Pfam" id="PF01599">
    <property type="entry name" value="Ribosomal_S27"/>
    <property type="match status" value="1"/>
</dbReference>
<proteinExistence type="inferred from homology"/>
<dbReference type="SMART" id="SM00213">
    <property type="entry name" value="UBQ"/>
    <property type="match status" value="1"/>
</dbReference>
<dbReference type="SMART" id="SM01402">
    <property type="entry name" value="Ribosomal_S27"/>
    <property type="match status" value="1"/>
</dbReference>
<dbReference type="Gene3D" id="3.10.20.90">
    <property type="entry name" value="Phosphatidylinositol 3-kinase Catalytic Subunit, Chain A, domain 1"/>
    <property type="match status" value="1"/>
</dbReference>
<sequence length="203" mass="22560">MRIRTISGAPIVSLSSAQACLVPRGASTCTRLSPPLRSSLRLLAQIFVKTLTGKTITLEVEPSDSIDNVKAKIQDKEGIPPDQQRLIFAGKQLEDGRTLSDYNIQKESTLHLVLRLRGGGKKRKKKQYTKPKKIKHKHKKVKLAVLKYYKVDGNGKITRLRRVCPDAGCGPGVFMASHFDRQYCGKCGLTYMFSKEGEGESSK</sequence>
<name>A0AB34IEJ0_PRYPA</name>
<evidence type="ECO:0000256" key="4">
    <source>
        <dbReference type="ARBA" id="ARBA00022490"/>
    </source>
</evidence>
<comment type="subcellular location">
    <subcellularLocation>
        <location evidence="1">Cytoplasm</location>
    </subcellularLocation>
</comment>
<keyword evidence="7" id="KW-0689">Ribosomal protein</keyword>
<organism evidence="10 11">
    <name type="scientific">Prymnesium parvum</name>
    <name type="common">Toxic golden alga</name>
    <dbReference type="NCBI Taxonomy" id="97485"/>
    <lineage>
        <taxon>Eukaryota</taxon>
        <taxon>Haptista</taxon>
        <taxon>Haptophyta</taxon>
        <taxon>Prymnesiophyceae</taxon>
        <taxon>Prymnesiales</taxon>
        <taxon>Prymnesiaceae</taxon>
        <taxon>Prymnesium</taxon>
    </lineage>
</organism>
<dbReference type="PROSITE" id="PS50053">
    <property type="entry name" value="UBIQUITIN_2"/>
    <property type="match status" value="1"/>
</dbReference>
<dbReference type="PROSITE" id="PS00299">
    <property type="entry name" value="UBIQUITIN_1"/>
    <property type="match status" value="1"/>
</dbReference>
<dbReference type="EMBL" id="JBGBPQ010000029">
    <property type="protein sequence ID" value="KAL1496223.1"/>
    <property type="molecule type" value="Genomic_DNA"/>
</dbReference>
<comment type="similarity">
    <text evidence="2">In the N-terminal section; belongs to the ubiquitin family.</text>
</comment>
<keyword evidence="6" id="KW-0862">Zinc</keyword>
<dbReference type="SUPFAM" id="SSF57829">
    <property type="entry name" value="Zn-binding ribosomal proteins"/>
    <property type="match status" value="1"/>
</dbReference>
<dbReference type="SUPFAM" id="SSF54236">
    <property type="entry name" value="Ubiquitin-like"/>
    <property type="match status" value="1"/>
</dbReference>
<dbReference type="InterPro" id="IPR029071">
    <property type="entry name" value="Ubiquitin-like_domsf"/>
</dbReference>
<dbReference type="CDD" id="cd01803">
    <property type="entry name" value="Ubl_ubiquitin"/>
    <property type="match status" value="1"/>
</dbReference>
<dbReference type="InterPro" id="IPR019956">
    <property type="entry name" value="Ubiquitin_dom"/>
</dbReference>
<comment type="caution">
    <text evidence="10">The sequence shown here is derived from an EMBL/GenBank/DDBJ whole genome shotgun (WGS) entry which is preliminary data.</text>
</comment>
<dbReference type="FunFam" id="3.10.20.90:FF:000008">
    <property type="entry name" value="Ubiquitin-40S ribosomal protein S27a"/>
    <property type="match status" value="1"/>
</dbReference>
<dbReference type="InterPro" id="IPR019954">
    <property type="entry name" value="Ubiquitin_CS"/>
</dbReference>
<dbReference type="Gene3D" id="6.20.50.150">
    <property type="match status" value="1"/>
</dbReference>
<evidence type="ECO:0000256" key="6">
    <source>
        <dbReference type="ARBA" id="ARBA00022833"/>
    </source>
</evidence>
<dbReference type="PANTHER" id="PTHR10666">
    <property type="entry name" value="UBIQUITIN"/>
    <property type="match status" value="1"/>
</dbReference>
<keyword evidence="11" id="KW-1185">Reference proteome</keyword>
<feature type="domain" description="Ubiquitin-like" evidence="9">
    <location>
        <begin position="44"/>
        <end position="119"/>
    </location>
</feature>
<dbReference type="GO" id="GO:0003735">
    <property type="term" value="F:structural constituent of ribosome"/>
    <property type="evidence" value="ECO:0007669"/>
    <property type="project" value="InterPro"/>
</dbReference>
<dbReference type="PRINTS" id="PR00348">
    <property type="entry name" value="UBIQUITIN"/>
</dbReference>
<reference evidence="10 11" key="1">
    <citation type="journal article" date="2024" name="Science">
        <title>Giant polyketide synthase enzymes in the biosynthesis of giant marine polyether toxins.</title>
        <authorList>
            <person name="Fallon T.R."/>
            <person name="Shende V.V."/>
            <person name="Wierzbicki I.H."/>
            <person name="Pendleton A.L."/>
            <person name="Watervoot N.F."/>
            <person name="Auber R.P."/>
            <person name="Gonzalez D.J."/>
            <person name="Wisecaver J.H."/>
            <person name="Moore B.S."/>
        </authorList>
    </citation>
    <scope>NUCLEOTIDE SEQUENCE [LARGE SCALE GENOMIC DNA]</scope>
    <source>
        <strain evidence="10 11">12B1</strain>
    </source>
</reference>
<dbReference type="InterPro" id="IPR011332">
    <property type="entry name" value="Ribosomal_zn-bd"/>
</dbReference>
<dbReference type="InterPro" id="IPR000626">
    <property type="entry name" value="Ubiquitin-like_dom"/>
</dbReference>
<accession>A0AB34IEJ0</accession>
<dbReference type="PROSITE" id="PS51257">
    <property type="entry name" value="PROKAR_LIPOPROTEIN"/>
    <property type="match status" value="1"/>
</dbReference>